<dbReference type="Proteomes" id="UP000288805">
    <property type="component" value="Unassembled WGS sequence"/>
</dbReference>
<dbReference type="PANTHER" id="PTHR14942">
    <property type="entry name" value="U11/U12 SMALL NUCLEAR RIBONUCLEOPROTEIN 25 KDA PROTEIN"/>
    <property type="match status" value="1"/>
</dbReference>
<accession>A0A438HIU2</accession>
<protein>
    <submittedName>
        <fullName evidence="1">Uncharacterized protein</fullName>
    </submittedName>
</protein>
<name>A0A438HIU2_VITVI</name>
<gene>
    <name evidence="1" type="ORF">CK203_040694</name>
</gene>
<dbReference type="InterPro" id="IPR039690">
    <property type="entry name" value="SNRNP25"/>
</dbReference>
<dbReference type="PANTHER" id="PTHR14942:SF9">
    <property type="entry name" value="OS02G0188500 PROTEIN"/>
    <property type="match status" value="1"/>
</dbReference>
<reference evidence="1 2" key="1">
    <citation type="journal article" date="2018" name="PLoS Genet.">
        <title>Population sequencing reveals clonal diversity and ancestral inbreeding in the grapevine cultivar Chardonnay.</title>
        <authorList>
            <person name="Roach M.J."/>
            <person name="Johnson D.L."/>
            <person name="Bohlmann J."/>
            <person name="van Vuuren H.J."/>
            <person name="Jones S.J."/>
            <person name="Pretorius I.S."/>
            <person name="Schmidt S.A."/>
            <person name="Borneman A.R."/>
        </authorList>
    </citation>
    <scope>NUCLEOTIDE SEQUENCE [LARGE SCALE GENOMIC DNA]</scope>
    <source>
        <strain evidence="2">cv. Chardonnay</strain>
        <tissue evidence="1">Leaf</tissue>
    </source>
</reference>
<sequence length="306" mass="34245">MRSGGEVGRRRGGCDSGGGGGCSVLCRSLSSLLPIDGNLSYRKLSLDLYKLSILKLDGTSFDLASWSWSRSQILPILIRHGIDGFASRVKPCLDELISAKGNSSSINQMINYIQIARNAKVAELKQAIEEVLVCQQTKMKKTFHGQKLVNDKAHIRDLGFRMVIRFSLDHAKEFRSNIHLKCLAKVVAPGNLLIHFLAWDVQLQFIQHITTDRNSKKKRPKKESVDCRQSQMLFAGSRQRDGDGTEDEEEIPMPEFKLAHFLKGWLPYSRARSMGRRGSEGRICSSRFGGRCLGVRCRPGIIRLGA</sequence>
<dbReference type="EMBL" id="QGNW01000216">
    <property type="protein sequence ID" value="RVW84377.1"/>
    <property type="molecule type" value="Genomic_DNA"/>
</dbReference>
<evidence type="ECO:0000313" key="2">
    <source>
        <dbReference type="Proteomes" id="UP000288805"/>
    </source>
</evidence>
<proteinExistence type="predicted"/>
<dbReference type="GO" id="GO:0000398">
    <property type="term" value="P:mRNA splicing, via spliceosome"/>
    <property type="evidence" value="ECO:0007669"/>
    <property type="project" value="InterPro"/>
</dbReference>
<comment type="caution">
    <text evidence="1">The sequence shown here is derived from an EMBL/GenBank/DDBJ whole genome shotgun (WGS) entry which is preliminary data.</text>
</comment>
<evidence type="ECO:0000313" key="1">
    <source>
        <dbReference type="EMBL" id="RVW84377.1"/>
    </source>
</evidence>
<dbReference type="AlphaFoldDB" id="A0A438HIU2"/>
<organism evidence="1 2">
    <name type="scientific">Vitis vinifera</name>
    <name type="common">Grape</name>
    <dbReference type="NCBI Taxonomy" id="29760"/>
    <lineage>
        <taxon>Eukaryota</taxon>
        <taxon>Viridiplantae</taxon>
        <taxon>Streptophyta</taxon>
        <taxon>Embryophyta</taxon>
        <taxon>Tracheophyta</taxon>
        <taxon>Spermatophyta</taxon>
        <taxon>Magnoliopsida</taxon>
        <taxon>eudicotyledons</taxon>
        <taxon>Gunneridae</taxon>
        <taxon>Pentapetalae</taxon>
        <taxon>rosids</taxon>
        <taxon>Vitales</taxon>
        <taxon>Vitaceae</taxon>
        <taxon>Viteae</taxon>
        <taxon>Vitis</taxon>
    </lineage>
</organism>